<evidence type="ECO:0000256" key="1">
    <source>
        <dbReference type="SAM" id="MobiDB-lite"/>
    </source>
</evidence>
<dbReference type="InterPro" id="IPR006652">
    <property type="entry name" value="Kelch_1"/>
</dbReference>
<organism evidence="3 4">
    <name type="scientific">Neorhodopirellula lusitana</name>
    <dbReference type="NCBI Taxonomy" id="445327"/>
    <lineage>
        <taxon>Bacteria</taxon>
        <taxon>Pseudomonadati</taxon>
        <taxon>Planctomycetota</taxon>
        <taxon>Planctomycetia</taxon>
        <taxon>Pirellulales</taxon>
        <taxon>Pirellulaceae</taxon>
        <taxon>Neorhodopirellula</taxon>
    </lineage>
</organism>
<dbReference type="RefSeq" id="WP_283432624.1">
    <property type="nucleotide sequence ID" value="NZ_FXUG01000005.1"/>
</dbReference>
<proteinExistence type="predicted"/>
<dbReference type="SUPFAM" id="SSF117281">
    <property type="entry name" value="Kelch motif"/>
    <property type="match status" value="1"/>
</dbReference>
<accession>A0ABY1Q1J0</accession>
<feature type="compositionally biased region" description="Basic and acidic residues" evidence="1">
    <location>
        <begin position="235"/>
        <end position="251"/>
    </location>
</feature>
<gene>
    <name evidence="3" type="ORF">SAMN06265222_105158</name>
</gene>
<dbReference type="Proteomes" id="UP001158067">
    <property type="component" value="Unassembled WGS sequence"/>
</dbReference>
<dbReference type="PANTHER" id="PTHR45632">
    <property type="entry name" value="LD33804P"/>
    <property type="match status" value="1"/>
</dbReference>
<evidence type="ECO:0000256" key="2">
    <source>
        <dbReference type="SAM" id="SignalP"/>
    </source>
</evidence>
<feature type="chain" id="PRO_5046406430" evidence="2">
    <location>
        <begin position="30"/>
        <end position="573"/>
    </location>
</feature>
<dbReference type="Pfam" id="PF01344">
    <property type="entry name" value="Kelch_1"/>
    <property type="match status" value="1"/>
</dbReference>
<protein>
    <submittedName>
        <fullName evidence="3">N-acetylneuraminic acid mutarotase</fullName>
    </submittedName>
</protein>
<keyword evidence="4" id="KW-1185">Reference proteome</keyword>
<evidence type="ECO:0000313" key="3">
    <source>
        <dbReference type="EMBL" id="SMP56442.1"/>
    </source>
</evidence>
<dbReference type="InterPro" id="IPR015915">
    <property type="entry name" value="Kelch-typ_b-propeller"/>
</dbReference>
<feature type="signal peptide" evidence="2">
    <location>
        <begin position="1"/>
        <end position="29"/>
    </location>
</feature>
<dbReference type="Pfam" id="PF24681">
    <property type="entry name" value="Kelch_KLHDC2_KLHL20_DRC7"/>
    <property type="match status" value="1"/>
</dbReference>
<dbReference type="Gene3D" id="2.120.10.80">
    <property type="entry name" value="Kelch-type beta propeller"/>
    <property type="match status" value="2"/>
</dbReference>
<sequence>MSIRKHPFPIGAAVFLFSAFLLSANQGHAHFPWLSTDKDGKAVMWFGESPDDCTYPMPDSIQAIQLVTGESNDPVATTPVNSDTLVGLQSDSPIQSVSEISGSVTYGLYHGTKLTYHVEHLSQPKPEDWPTKPRENAALQSVVRAESDGGVEVTVLHHGKPLANTKVALYCEEGHEEAARETDAEGVVRFTAKEVEEGLNAIVVGVTDKNASGTHGDEAYSSTTDYLTATFRVSQSDEAKPTEPEPTDAKPAEPQVDPNSSVSIVPAELPELPEELTSFGAAIAGNHLYVYGGHTGSAHSYSIAEQSNRFWALDLSAGKKGEWKQLPSGPSLQGLALLAHGDDVIRIGGFTAMNEEGEEQDLRSQTSVTRFDTKTNQWTKLADLPEPRSSLDAAVLGDVAYVFGGWSLQGESEDSQWHQTAWSLDLTDPNAAWKPLAQPPFRRRAISVAAHHGKLFVIGGMGPEDGPVTRVDVYDPKTDSWGDAPSVPGKPMSGFGTASFATGGRLYVTAMDGFVHQLNDDGKQWSTVAKSDPARFFHRMLPISDNELLMIGGANMQIGKFTNIDLIQLGQSE</sequence>
<dbReference type="SMART" id="SM00612">
    <property type="entry name" value="Kelch"/>
    <property type="match status" value="4"/>
</dbReference>
<name>A0ABY1Q1J0_9BACT</name>
<reference evidence="3 4" key="1">
    <citation type="submission" date="2017-05" db="EMBL/GenBank/DDBJ databases">
        <authorList>
            <person name="Varghese N."/>
            <person name="Submissions S."/>
        </authorList>
    </citation>
    <scope>NUCLEOTIDE SEQUENCE [LARGE SCALE GENOMIC DNA]</scope>
    <source>
        <strain evidence="3 4">DSM 25457</strain>
    </source>
</reference>
<dbReference type="EMBL" id="FXUG01000005">
    <property type="protein sequence ID" value="SMP56442.1"/>
    <property type="molecule type" value="Genomic_DNA"/>
</dbReference>
<keyword evidence="2" id="KW-0732">Signal</keyword>
<feature type="region of interest" description="Disordered" evidence="1">
    <location>
        <begin position="233"/>
        <end position="261"/>
    </location>
</feature>
<evidence type="ECO:0000313" key="4">
    <source>
        <dbReference type="Proteomes" id="UP001158067"/>
    </source>
</evidence>
<comment type="caution">
    <text evidence="3">The sequence shown here is derived from an EMBL/GenBank/DDBJ whole genome shotgun (WGS) entry which is preliminary data.</text>
</comment>